<keyword evidence="7" id="KW-1185">Reference proteome</keyword>
<feature type="region of interest" description="Disordered" evidence="4">
    <location>
        <begin position="136"/>
        <end position="156"/>
    </location>
</feature>
<evidence type="ECO:0000256" key="2">
    <source>
        <dbReference type="ARBA" id="ARBA00022884"/>
    </source>
</evidence>
<dbReference type="InterPro" id="IPR045747">
    <property type="entry name" value="CRISPR-assoc_prot_Cas6_N_sf"/>
</dbReference>
<feature type="domain" description="CRISPR associated protein Cas6 C-terminal" evidence="5">
    <location>
        <begin position="208"/>
        <end position="262"/>
    </location>
</feature>
<accession>A0A1H8VVQ3</accession>
<dbReference type="AlphaFoldDB" id="A0A1H8VVQ3"/>
<name>A0A1H8VVQ3_9EURY</name>
<dbReference type="OrthoDB" id="43942at2157"/>
<dbReference type="PANTHER" id="PTHR36984">
    <property type="entry name" value="CRISPR-ASSOCIATED ENDORIBONUCLEASE CAS6 1"/>
    <property type="match status" value="1"/>
</dbReference>
<dbReference type="RefSeq" id="WP_089827369.1">
    <property type="nucleotide sequence ID" value="NZ_FODV01000020.1"/>
</dbReference>
<reference evidence="7" key="1">
    <citation type="submission" date="2016-10" db="EMBL/GenBank/DDBJ databases">
        <authorList>
            <person name="Varghese N."/>
            <person name="Submissions S."/>
        </authorList>
    </citation>
    <scope>NUCLEOTIDE SEQUENCE [LARGE SCALE GENOMIC DNA]</scope>
    <source>
        <strain evidence="7">CGMCC 1.10121</strain>
    </source>
</reference>
<gene>
    <name evidence="6" type="ORF">SAMN04487948_12027</name>
</gene>
<dbReference type="Proteomes" id="UP000199126">
    <property type="component" value="Unassembled WGS sequence"/>
</dbReference>
<dbReference type="Gene3D" id="3.30.70.1900">
    <property type="match status" value="1"/>
</dbReference>
<comment type="similarity">
    <text evidence="1">Belongs to the CRISPR-associated protein Cas6/Cse3/CasE family.</text>
</comment>
<dbReference type="GO" id="GO:0051607">
    <property type="term" value="P:defense response to virus"/>
    <property type="evidence" value="ECO:0007669"/>
    <property type="project" value="UniProtKB-KW"/>
</dbReference>
<dbReference type="InterPro" id="IPR010156">
    <property type="entry name" value="CRISPR-assoc_prot_Cas6"/>
</dbReference>
<evidence type="ECO:0000256" key="3">
    <source>
        <dbReference type="ARBA" id="ARBA00023118"/>
    </source>
</evidence>
<proteinExistence type="inferred from homology"/>
<evidence type="ECO:0000256" key="4">
    <source>
        <dbReference type="SAM" id="MobiDB-lite"/>
    </source>
</evidence>
<protein>
    <submittedName>
        <fullName evidence="6">CRISPR-associated endoribonuclease Cas6</fullName>
    </submittedName>
</protein>
<dbReference type="Pfam" id="PF01881">
    <property type="entry name" value="Cas_Cas6_C"/>
    <property type="match status" value="1"/>
</dbReference>
<dbReference type="InterPro" id="IPR049435">
    <property type="entry name" value="Cas_Cas6_C"/>
</dbReference>
<dbReference type="Gene3D" id="3.30.70.1890">
    <property type="match status" value="1"/>
</dbReference>
<keyword evidence="2" id="KW-0694">RNA-binding</keyword>
<dbReference type="PANTHER" id="PTHR36984:SF1">
    <property type="entry name" value="CRISPR-ASSOCIATED ENDORIBONUCLEASE CAS6 1"/>
    <property type="match status" value="1"/>
</dbReference>
<evidence type="ECO:0000313" key="7">
    <source>
        <dbReference type="Proteomes" id="UP000199126"/>
    </source>
</evidence>
<dbReference type="EMBL" id="FODV01000020">
    <property type="protein sequence ID" value="SEP19522.1"/>
    <property type="molecule type" value="Genomic_DNA"/>
</dbReference>
<keyword evidence="3" id="KW-0051">Antiviral defense</keyword>
<evidence type="ECO:0000256" key="1">
    <source>
        <dbReference type="ARBA" id="ARBA00005937"/>
    </source>
</evidence>
<sequence>MRVELALDAIADASYDTSYHHKLRGRIWRAFEDEDAYDEVHDTNDGVGFAFSNVYPWGDIEEGDRRYLRIASPRRAVLDDLVAHFGQNREFDIGQMRFRVSEITGHVPNVGETGSTGTMDTATGVYCALNREQADSHDLDTSEMTSGDSDTKMFWRPDHGMGPLRDAIRRSLQQTHELYGDDYYDGPTEVDEPLFESVEPIKDEITYSIPFQPATAVDRTVILSKWRFGYRVRDETHRYHLNLALDAGIGQRREHGFGFVNLLEKTPPRAGSS</sequence>
<evidence type="ECO:0000313" key="6">
    <source>
        <dbReference type="EMBL" id="SEP19522.1"/>
    </source>
</evidence>
<dbReference type="GO" id="GO:0003723">
    <property type="term" value="F:RNA binding"/>
    <property type="evidence" value="ECO:0007669"/>
    <property type="project" value="UniProtKB-KW"/>
</dbReference>
<organism evidence="6 7">
    <name type="scientific">Halogranum amylolyticum</name>
    <dbReference type="NCBI Taxonomy" id="660520"/>
    <lineage>
        <taxon>Archaea</taxon>
        <taxon>Methanobacteriati</taxon>
        <taxon>Methanobacteriota</taxon>
        <taxon>Stenosarchaea group</taxon>
        <taxon>Halobacteria</taxon>
        <taxon>Halobacteriales</taxon>
        <taxon>Haloferacaceae</taxon>
    </lineage>
</organism>
<evidence type="ECO:0000259" key="5">
    <source>
        <dbReference type="Pfam" id="PF01881"/>
    </source>
</evidence>
<dbReference type="GO" id="GO:0016788">
    <property type="term" value="F:hydrolase activity, acting on ester bonds"/>
    <property type="evidence" value="ECO:0007669"/>
    <property type="project" value="InterPro"/>
</dbReference>